<dbReference type="Pfam" id="PF21088">
    <property type="entry name" value="MS_channel_1st"/>
    <property type="match status" value="1"/>
</dbReference>
<dbReference type="Proteomes" id="UP000321405">
    <property type="component" value="Unassembled WGS sequence"/>
</dbReference>
<dbReference type="Gene3D" id="3.30.70.100">
    <property type="match status" value="1"/>
</dbReference>
<dbReference type="InterPro" id="IPR023408">
    <property type="entry name" value="MscS_beta-dom_sf"/>
</dbReference>
<evidence type="ECO:0000256" key="4">
    <source>
        <dbReference type="ARBA" id="ARBA00022692"/>
    </source>
</evidence>
<evidence type="ECO:0000259" key="10">
    <source>
        <dbReference type="Pfam" id="PF21088"/>
    </source>
</evidence>
<dbReference type="Gene3D" id="1.10.287.1260">
    <property type="match status" value="1"/>
</dbReference>
<evidence type="ECO:0000256" key="2">
    <source>
        <dbReference type="ARBA" id="ARBA00008017"/>
    </source>
</evidence>
<dbReference type="SUPFAM" id="SSF82861">
    <property type="entry name" value="Mechanosensitive channel protein MscS (YggB), transmembrane region"/>
    <property type="match status" value="1"/>
</dbReference>
<dbReference type="EMBL" id="BJVC01000002">
    <property type="protein sequence ID" value="GEL01909.1"/>
    <property type="molecule type" value="Genomic_DNA"/>
</dbReference>
<dbReference type="InterPro" id="IPR010920">
    <property type="entry name" value="LSM_dom_sf"/>
</dbReference>
<feature type="transmembrane region" description="Helical" evidence="7">
    <location>
        <begin position="383"/>
        <end position="403"/>
    </location>
</feature>
<dbReference type="AlphaFoldDB" id="A0A511BNK0"/>
<accession>A0A511BNK0</accession>
<feature type="transmembrane region" description="Helical" evidence="7">
    <location>
        <begin position="512"/>
        <end position="532"/>
    </location>
</feature>
<evidence type="ECO:0000259" key="8">
    <source>
        <dbReference type="Pfam" id="PF00924"/>
    </source>
</evidence>
<sequence length="759" mass="80334">MKTGQTAKASPGLPSVSGDGYGWKTLSPALDRQIRAAQGKLGYVYGQLNRTDVVLGSEAMASLSDQTDSVSATAQSVQSQASSYQTVYESYLDIIGAKPVEGESDAIAAQRKRIQAALQDIKSTVTQGRLLGLQAKQMQMEIQRRGVTSQKALLAERMPSPLGVTFWRDVAGELPDIRRTAAPPVDNGYSGVFYRWPVLIAVLAGAFALTALIAHPLLGLLKKAERRIVARLTGHAPDATHRSFIPVTLAGLISGLVAFALWLLMAAVLGLGAGRSPAFMEGLGGIMPLCGFILGAGLPTLSRVTAVDGASQRSARALWGVDWCVALIVLAQSVLILISQENAFPVTSRRLIEALFVVVVTLLFLGLCRRLSRGTDARMAPAIYGLGCLVMAISWIAIAIGYIAFAFALVVWVVSVSVSLAALLLVALAVKEFTTRCFSHDSPVTRRMARLGVHANRVAQFGVLSSGIVNIALIIVFGAVLLSGGSLALPVIADHVRGLFIGQTINGIQFSLNTAVFCIAILVVAYYAIRAFRLWLENRLFPTTSLDIGARSSILNIFSYVAWILVFLLVLSEAGVTVKNLTWVVSALSVGIGFGLQSIVQNFVSGVILLAERPIRVGDLIELGAVKGDVKRISVRSTEIGLGDGSTMIVPNSQFITSAVRNATLGTSLSAASATVTISPRADATKAQLALMEMMKGREDIMQDPPPGVAISAITDTGITLALSAKVSSVRDVGGVTNAIMLDAYRVLHSIGIELGRCG</sequence>
<evidence type="ECO:0000256" key="6">
    <source>
        <dbReference type="ARBA" id="ARBA00023136"/>
    </source>
</evidence>
<comment type="similarity">
    <text evidence="2">Belongs to the MscS (TC 1.A.23) family.</text>
</comment>
<dbReference type="InterPro" id="IPR006685">
    <property type="entry name" value="MscS_channel_2nd"/>
</dbReference>
<evidence type="ECO:0000256" key="5">
    <source>
        <dbReference type="ARBA" id="ARBA00022989"/>
    </source>
</evidence>
<dbReference type="PANTHER" id="PTHR30347:SF9">
    <property type="entry name" value="MINICONDUCTANCE MECHANOSENSITIVE CHANNEL MSCM"/>
    <property type="match status" value="1"/>
</dbReference>
<dbReference type="Gene3D" id="2.30.30.60">
    <property type="match status" value="1"/>
</dbReference>
<organism evidence="11 12">
    <name type="scientific">Swaminathania salitolerans</name>
    <dbReference type="NCBI Taxonomy" id="182838"/>
    <lineage>
        <taxon>Bacteria</taxon>
        <taxon>Pseudomonadati</taxon>
        <taxon>Pseudomonadota</taxon>
        <taxon>Alphaproteobacteria</taxon>
        <taxon>Acetobacterales</taxon>
        <taxon>Acetobacteraceae</taxon>
        <taxon>Swaminathania</taxon>
    </lineage>
</organism>
<feature type="transmembrane region" description="Helical" evidence="7">
    <location>
        <begin position="583"/>
        <end position="611"/>
    </location>
</feature>
<feature type="transmembrane region" description="Helical" evidence="7">
    <location>
        <begin position="196"/>
        <end position="221"/>
    </location>
</feature>
<comment type="caution">
    <text evidence="11">The sequence shown here is derived from an EMBL/GenBank/DDBJ whole genome shotgun (WGS) entry which is preliminary data.</text>
</comment>
<evidence type="ECO:0000256" key="7">
    <source>
        <dbReference type="SAM" id="Phobius"/>
    </source>
</evidence>
<dbReference type="InterPro" id="IPR052702">
    <property type="entry name" value="MscS-like_channel"/>
</dbReference>
<name>A0A511BNK0_9PROT</name>
<dbReference type="SUPFAM" id="SSF82689">
    <property type="entry name" value="Mechanosensitive channel protein MscS (YggB), C-terminal domain"/>
    <property type="match status" value="1"/>
</dbReference>
<feature type="transmembrane region" description="Helical" evidence="7">
    <location>
        <begin position="317"/>
        <end position="339"/>
    </location>
</feature>
<feature type="domain" description="Mechanosensitive ion channel transmembrane helices 2/3" evidence="10">
    <location>
        <begin position="556"/>
        <end position="597"/>
    </location>
</feature>
<evidence type="ECO:0000313" key="11">
    <source>
        <dbReference type="EMBL" id="GEL01909.1"/>
    </source>
</evidence>
<dbReference type="GO" id="GO:0005886">
    <property type="term" value="C:plasma membrane"/>
    <property type="evidence" value="ECO:0007669"/>
    <property type="project" value="UniProtKB-SubCell"/>
</dbReference>
<gene>
    <name evidence="11" type="ORF">SSA02_10720</name>
</gene>
<evidence type="ECO:0000259" key="9">
    <source>
        <dbReference type="Pfam" id="PF12607"/>
    </source>
</evidence>
<dbReference type="InterPro" id="IPR049142">
    <property type="entry name" value="MS_channel_1st"/>
</dbReference>
<reference evidence="11 12" key="1">
    <citation type="submission" date="2019-07" db="EMBL/GenBank/DDBJ databases">
        <title>Whole genome shotgun sequence of Swaminathania salitolerans NBRC 104436.</title>
        <authorList>
            <person name="Hosoyama A."/>
            <person name="Uohara A."/>
            <person name="Ohji S."/>
            <person name="Ichikawa N."/>
        </authorList>
    </citation>
    <scope>NUCLEOTIDE SEQUENCE [LARGE SCALE GENOMIC DNA]</scope>
    <source>
        <strain evidence="11 12">NBRC 104436</strain>
    </source>
</reference>
<dbReference type="InterPro" id="IPR011066">
    <property type="entry name" value="MscS_channel_C_sf"/>
</dbReference>
<dbReference type="PANTHER" id="PTHR30347">
    <property type="entry name" value="POTASSIUM CHANNEL RELATED"/>
    <property type="match status" value="1"/>
</dbReference>
<feature type="domain" description="Mechanosensitive ion channel MscS" evidence="8">
    <location>
        <begin position="599"/>
        <end position="664"/>
    </location>
</feature>
<keyword evidence="12" id="KW-1185">Reference proteome</keyword>
<protein>
    <submittedName>
        <fullName evidence="11">Uncharacterized protein</fullName>
    </submittedName>
</protein>
<feature type="transmembrane region" description="Helical" evidence="7">
    <location>
        <begin position="467"/>
        <end position="492"/>
    </location>
</feature>
<feature type="domain" description="DUF3772" evidence="9">
    <location>
        <begin position="127"/>
        <end position="179"/>
    </location>
</feature>
<dbReference type="GO" id="GO:0008381">
    <property type="term" value="F:mechanosensitive monoatomic ion channel activity"/>
    <property type="evidence" value="ECO:0007669"/>
    <property type="project" value="UniProtKB-ARBA"/>
</dbReference>
<dbReference type="Pfam" id="PF00924">
    <property type="entry name" value="MS_channel_2nd"/>
    <property type="match status" value="1"/>
</dbReference>
<feature type="transmembrane region" description="Helical" evidence="7">
    <location>
        <begin position="285"/>
        <end position="305"/>
    </location>
</feature>
<dbReference type="InterPro" id="IPR022249">
    <property type="entry name" value="DUF3772"/>
</dbReference>
<keyword evidence="5 7" id="KW-1133">Transmembrane helix</keyword>
<dbReference type="SUPFAM" id="SSF50182">
    <property type="entry name" value="Sm-like ribonucleoproteins"/>
    <property type="match status" value="1"/>
</dbReference>
<dbReference type="Pfam" id="PF12607">
    <property type="entry name" value="DUF3772"/>
    <property type="match status" value="1"/>
</dbReference>
<feature type="transmembrane region" description="Helical" evidence="7">
    <location>
        <begin position="409"/>
        <end position="430"/>
    </location>
</feature>
<feature type="transmembrane region" description="Helical" evidence="7">
    <location>
        <begin position="249"/>
        <end position="273"/>
    </location>
</feature>
<evidence type="ECO:0000313" key="12">
    <source>
        <dbReference type="Proteomes" id="UP000321405"/>
    </source>
</evidence>
<keyword evidence="6 7" id="KW-0472">Membrane</keyword>
<feature type="transmembrane region" description="Helical" evidence="7">
    <location>
        <begin position="553"/>
        <end position="571"/>
    </location>
</feature>
<keyword evidence="4 7" id="KW-0812">Transmembrane</keyword>
<evidence type="ECO:0000256" key="3">
    <source>
        <dbReference type="ARBA" id="ARBA00022475"/>
    </source>
</evidence>
<evidence type="ECO:0000256" key="1">
    <source>
        <dbReference type="ARBA" id="ARBA00004651"/>
    </source>
</evidence>
<proteinExistence type="inferred from homology"/>
<keyword evidence="3" id="KW-1003">Cell membrane</keyword>
<comment type="subcellular location">
    <subcellularLocation>
        <location evidence="1">Cell membrane</location>
        <topology evidence="1">Multi-pass membrane protein</topology>
    </subcellularLocation>
</comment>
<dbReference type="InterPro" id="IPR011014">
    <property type="entry name" value="MscS_channel_TM-2"/>
</dbReference>
<feature type="transmembrane region" description="Helical" evidence="7">
    <location>
        <begin position="351"/>
        <end position="371"/>
    </location>
</feature>